<sequence length="902" mass="102689">MAISVSYQELAPFLSEQTLILTPNARTLSAVNAGFVESLEEGQVVYAPKANTFLGWQSHLLEQLSFHYPVPKLIKSLEIKTWLKNQISGDENWLLTNELGVAEKVLEAFRVMRQWDCQLSDLGQLETVENQYFAKWIGELESFLDANDLLPDFALCNFLCEQIDDLQSLLPSELLTIGFNQLTPAEQKLLDLVSQKSVRWQTFFPSQKPASATRVECEQFKQELEFAAELASKRVVDAPDKTIAVVVNQLSNHIDLVHQCFSDTFQPDEHLPWKPLGKTAYNVSAGQPIAEFPPIYVALSILQLSSKGLDLTTLRLLKTTPFIHWGDYSNQIRSFLHDQSLLGYRHYSLDRIRSAIDSHPECDKLIQLKIRLDSIENKPTQARPMSAWVDLWLSELNAWRWMNNETVDNNQNLMSEFYEALKSSVSLASVNPKPSKSAAFEYFQQVLKQSAFQMPSDRTNLHILGILEASGLVFDELIMVGFGRHNWPAKSQLNPFLPVAFQQANHTPGSSAEREYEYTRDLSQSLLNSATNLWVTYSKTEQDSLTGESPLFSHLPETDIADWLSQKATYQVQSDYEWTCDEKITIDTKAIKGGAYLLSFYAACPFKGMSQFQFGIRPAQQTELGIEAKIRGAWLHRALELFWREVKTSSALQALSTEHRQTLIENVLIEAKSEFEKPLYASASPVIVDLEFEKLARQIDDWLEIDSQFGDFKVATEVEKQLTIGPLDFTFRVDRIDYLNDGSIAIIDYKTGNVDVKKWLGKRPDEAQMPAYVLACEEENVNSLSYAKIKTGETKRVGVWFTPESNSQSSFDYQFLEITEDGQKDRTRYFQANPNLELTSDSLSEQWRDNLQRLANAIAEGVMPVSPKSRSQSCRYCDFSDFCRINEFQPDDEAELVVGRED</sequence>
<dbReference type="InterPro" id="IPR038726">
    <property type="entry name" value="PDDEXK_AddAB-type"/>
</dbReference>
<keyword evidence="3" id="KW-1185">Reference proteome</keyword>
<comment type="caution">
    <text evidence="2">The sequence shown here is derived from an EMBL/GenBank/DDBJ whole genome shotgun (WGS) entry which is preliminary data.</text>
</comment>
<feature type="domain" description="PD-(D/E)XK endonuclease-like" evidence="1">
    <location>
        <begin position="598"/>
        <end position="884"/>
    </location>
</feature>
<dbReference type="EMBL" id="VIKR01000001">
    <property type="protein sequence ID" value="TQV76574.1"/>
    <property type="molecule type" value="Genomic_DNA"/>
</dbReference>
<dbReference type="RefSeq" id="WP_142887934.1">
    <property type="nucleotide sequence ID" value="NZ_VIKR01000001.1"/>
</dbReference>
<organism evidence="2 3">
    <name type="scientific">Aliikangiella marina</name>
    <dbReference type="NCBI Taxonomy" id="1712262"/>
    <lineage>
        <taxon>Bacteria</taxon>
        <taxon>Pseudomonadati</taxon>
        <taxon>Pseudomonadota</taxon>
        <taxon>Gammaproteobacteria</taxon>
        <taxon>Oceanospirillales</taxon>
        <taxon>Pleioneaceae</taxon>
        <taxon>Aliikangiella</taxon>
    </lineage>
</organism>
<dbReference type="OrthoDB" id="9761147at2"/>
<gene>
    <name evidence="2" type="ORF">FLL45_01025</name>
</gene>
<dbReference type="AlphaFoldDB" id="A0A545TH62"/>
<dbReference type="Proteomes" id="UP000317839">
    <property type="component" value="Unassembled WGS sequence"/>
</dbReference>
<dbReference type="NCBIfam" id="TIGR03623">
    <property type="entry name" value="probable DNA repair protein"/>
    <property type="match status" value="1"/>
</dbReference>
<protein>
    <recommendedName>
        <fullName evidence="1">PD-(D/E)XK endonuclease-like domain-containing protein</fullName>
    </recommendedName>
</protein>
<dbReference type="Pfam" id="PF12705">
    <property type="entry name" value="PDDEXK_1"/>
    <property type="match status" value="1"/>
</dbReference>
<name>A0A545TH62_9GAMM</name>
<dbReference type="InterPro" id="IPR011604">
    <property type="entry name" value="PDDEXK-like_dom_sf"/>
</dbReference>
<reference evidence="2 3" key="1">
    <citation type="submission" date="2019-06" db="EMBL/GenBank/DDBJ databases">
        <title>Draft genome of Aliikangiella marina GYP-15.</title>
        <authorList>
            <person name="Wang G."/>
        </authorList>
    </citation>
    <scope>NUCLEOTIDE SEQUENCE [LARGE SCALE GENOMIC DNA]</scope>
    <source>
        <strain evidence="2 3">GYP-15</strain>
    </source>
</reference>
<evidence type="ECO:0000259" key="1">
    <source>
        <dbReference type="Pfam" id="PF12705"/>
    </source>
</evidence>
<dbReference type="InterPro" id="IPR027417">
    <property type="entry name" value="P-loop_NTPase"/>
</dbReference>
<dbReference type="InterPro" id="IPR019925">
    <property type="entry name" value="DNA_repair_protein_predicted"/>
</dbReference>
<dbReference type="SUPFAM" id="SSF52540">
    <property type="entry name" value="P-loop containing nucleoside triphosphate hydrolases"/>
    <property type="match status" value="1"/>
</dbReference>
<accession>A0A545TH62</accession>
<proteinExistence type="predicted"/>
<evidence type="ECO:0000313" key="3">
    <source>
        <dbReference type="Proteomes" id="UP000317839"/>
    </source>
</evidence>
<dbReference type="Gene3D" id="3.90.320.10">
    <property type="match status" value="1"/>
</dbReference>
<evidence type="ECO:0000313" key="2">
    <source>
        <dbReference type="EMBL" id="TQV76574.1"/>
    </source>
</evidence>